<dbReference type="InterPro" id="IPR036565">
    <property type="entry name" value="Mur-like_cat_sf"/>
</dbReference>
<protein>
    <recommendedName>
        <fullName evidence="10 11">UDP-N-acetylmuramoyl-tripeptide--D-alanyl-D-alanine ligase</fullName>
        <ecNumber evidence="10 11">6.3.2.10</ecNumber>
    </recommendedName>
    <alternativeName>
        <fullName evidence="10">D-alanyl-D-alanine-adding enzyme</fullName>
    </alternativeName>
</protein>
<keyword evidence="9 10" id="KW-0961">Cell wall biogenesis/degradation</keyword>
<feature type="domain" description="Mur ligase C-terminal" evidence="13">
    <location>
        <begin position="351"/>
        <end position="459"/>
    </location>
</feature>
<evidence type="ECO:0000256" key="3">
    <source>
        <dbReference type="ARBA" id="ARBA00022618"/>
    </source>
</evidence>
<dbReference type="InterPro" id="IPR036615">
    <property type="entry name" value="Mur_ligase_C_dom_sf"/>
</dbReference>
<reference evidence="16" key="1">
    <citation type="submission" date="2016-09" db="EMBL/GenBank/DDBJ databases">
        <authorList>
            <person name="Varghese N."/>
            <person name="Submissions S."/>
        </authorList>
    </citation>
    <scope>NUCLEOTIDE SEQUENCE [LARGE SCALE GENOMIC DNA]</scope>
    <source>
        <strain evidence="16">ANC 4466</strain>
    </source>
</reference>
<comment type="function">
    <text evidence="10 11">Involved in cell wall formation. Catalyzes the final step in the synthesis of UDP-N-acetylmuramoyl-pentapeptide, the precursor of murein.</text>
</comment>
<keyword evidence="5 10" id="KW-0067">ATP-binding</keyword>
<dbReference type="GO" id="GO:0008766">
    <property type="term" value="F:UDP-N-acetylmuramoylalanyl-D-glutamyl-2,6-diaminopimelate-D-alanyl-D-alanine ligase activity"/>
    <property type="evidence" value="ECO:0007669"/>
    <property type="project" value="RHEA"/>
</dbReference>
<feature type="domain" description="Mur ligase central" evidence="14">
    <location>
        <begin position="144"/>
        <end position="328"/>
    </location>
</feature>
<dbReference type="InterPro" id="IPR013221">
    <property type="entry name" value="Mur_ligase_cen"/>
</dbReference>
<evidence type="ECO:0000313" key="16">
    <source>
        <dbReference type="Proteomes" id="UP000219042"/>
    </source>
</evidence>
<evidence type="ECO:0000256" key="8">
    <source>
        <dbReference type="ARBA" id="ARBA00023306"/>
    </source>
</evidence>
<dbReference type="Gene3D" id="3.40.1390.10">
    <property type="entry name" value="MurE/MurF, N-terminal domain"/>
    <property type="match status" value="1"/>
</dbReference>
<dbReference type="GO" id="GO:0071555">
    <property type="term" value="P:cell wall organization"/>
    <property type="evidence" value="ECO:0007669"/>
    <property type="project" value="UniProtKB-KW"/>
</dbReference>
<evidence type="ECO:0000256" key="7">
    <source>
        <dbReference type="ARBA" id="ARBA00022984"/>
    </source>
</evidence>
<dbReference type="GO" id="GO:0008360">
    <property type="term" value="P:regulation of cell shape"/>
    <property type="evidence" value="ECO:0007669"/>
    <property type="project" value="UniProtKB-KW"/>
</dbReference>
<evidence type="ECO:0000256" key="5">
    <source>
        <dbReference type="ARBA" id="ARBA00022840"/>
    </source>
</evidence>
<dbReference type="UniPathway" id="UPA00219"/>
<keyword evidence="16" id="KW-1185">Reference proteome</keyword>
<dbReference type="GO" id="GO:0051301">
    <property type="term" value="P:cell division"/>
    <property type="evidence" value="ECO:0007669"/>
    <property type="project" value="UniProtKB-KW"/>
</dbReference>
<dbReference type="Pfam" id="PF08245">
    <property type="entry name" value="Mur_ligase_M"/>
    <property type="match status" value="1"/>
</dbReference>
<accession>A0A240E5G0</accession>
<dbReference type="InterPro" id="IPR035911">
    <property type="entry name" value="MurE/MurF_N"/>
</dbReference>
<evidence type="ECO:0000256" key="9">
    <source>
        <dbReference type="ARBA" id="ARBA00023316"/>
    </source>
</evidence>
<dbReference type="RefSeq" id="WP_097077441.1">
    <property type="nucleotide sequence ID" value="NZ_BAABHT010000020.1"/>
</dbReference>
<evidence type="ECO:0000256" key="10">
    <source>
        <dbReference type="HAMAP-Rule" id="MF_02019"/>
    </source>
</evidence>
<dbReference type="Pfam" id="PF02875">
    <property type="entry name" value="Mur_ligase_C"/>
    <property type="match status" value="1"/>
</dbReference>
<evidence type="ECO:0000259" key="13">
    <source>
        <dbReference type="Pfam" id="PF02875"/>
    </source>
</evidence>
<dbReference type="GO" id="GO:0005524">
    <property type="term" value="F:ATP binding"/>
    <property type="evidence" value="ECO:0007669"/>
    <property type="project" value="UniProtKB-UniRule"/>
</dbReference>
<dbReference type="EMBL" id="OANT01000001">
    <property type="protein sequence ID" value="SNX43105.1"/>
    <property type="molecule type" value="Genomic_DNA"/>
</dbReference>
<keyword evidence="8 10" id="KW-0131">Cell cycle</keyword>
<feature type="binding site" evidence="10">
    <location>
        <begin position="145"/>
        <end position="151"/>
    </location>
    <ligand>
        <name>ATP</name>
        <dbReference type="ChEBI" id="CHEBI:30616"/>
    </ligand>
</feature>
<dbReference type="GO" id="GO:0009252">
    <property type="term" value="P:peptidoglycan biosynthetic process"/>
    <property type="evidence" value="ECO:0007669"/>
    <property type="project" value="UniProtKB-UniRule"/>
</dbReference>
<dbReference type="Gene3D" id="3.90.190.20">
    <property type="entry name" value="Mur ligase, C-terminal domain"/>
    <property type="match status" value="1"/>
</dbReference>
<dbReference type="GO" id="GO:0047480">
    <property type="term" value="F:UDP-N-acetylmuramoyl-tripeptide-D-alanyl-D-alanine ligase activity"/>
    <property type="evidence" value="ECO:0007669"/>
    <property type="project" value="UniProtKB-UniRule"/>
</dbReference>
<dbReference type="GO" id="GO:0005737">
    <property type="term" value="C:cytoplasm"/>
    <property type="evidence" value="ECO:0007669"/>
    <property type="project" value="UniProtKB-SubCell"/>
</dbReference>
<dbReference type="Proteomes" id="UP000219042">
    <property type="component" value="Unassembled WGS sequence"/>
</dbReference>
<dbReference type="SUPFAM" id="SSF53244">
    <property type="entry name" value="MurD-like peptide ligases, peptide-binding domain"/>
    <property type="match status" value="1"/>
</dbReference>
<keyword evidence="3 10" id="KW-0132">Cell division</keyword>
<dbReference type="SUPFAM" id="SSF63418">
    <property type="entry name" value="MurE/MurF N-terminal domain"/>
    <property type="match status" value="1"/>
</dbReference>
<gene>
    <name evidence="10" type="primary">murF</name>
    <name evidence="15" type="ORF">SAMN05421731_101139</name>
</gene>
<sequence>MHTSTTSTAPLVPWSSDQLQQATQGQWLFPLNPSQPPFNKGRSSPLFQRGARGDFGGFSIQRILTDSRQAKAGDAFLALKGERFDAHDFVQQVAEQGATCVIVQREITGLSIPQLIVADTRLALGHLGAYRRQQCQHLNVVALTGSSGKTTTKEMLGSIFSRLGATLVTRGNLNNDLGVPMMLLELRPDEHRYAVMELGASHQREIDYTSNLVQPDVAGIINIGTAHLGEFGGRQGICKAKSEIYPHIKTGGIAIIPAADDFVQPIRQAAQGYSQLSFGKGGDIYADNIQLHAQSSSFDLITPQGKVHIELPFAGEHNVHNAEAAAAFALAMQVSLEDIVAGLAQAKGAKGRLNFIQHQQYLLIDDTYNANPNSMRAAADVLAQQNGIKVMVIGDIGELGEDAQAEHFALGQALAEKSLDYIVAVGEYAATVVDGAKAAHCSAYRNQHDALTALLTIVNKHQPQPMSFLFKGSRYTHMEDLLVALMEKF</sequence>
<name>A0A240E5G0_9GAMM</name>
<evidence type="ECO:0000313" key="15">
    <source>
        <dbReference type="EMBL" id="SNX43105.1"/>
    </source>
</evidence>
<comment type="subcellular location">
    <subcellularLocation>
        <location evidence="10 11">Cytoplasm</location>
    </subcellularLocation>
</comment>
<proteinExistence type="inferred from homology"/>
<feature type="domain" description="Mur ligase N-terminal catalytic" evidence="12">
    <location>
        <begin position="60"/>
        <end position="107"/>
    </location>
</feature>
<comment type="catalytic activity">
    <reaction evidence="10 11">
        <text>D-alanyl-D-alanine + UDP-N-acetyl-alpha-D-muramoyl-L-alanyl-gamma-D-glutamyl-meso-2,6-diaminopimelate + ATP = UDP-N-acetyl-alpha-D-muramoyl-L-alanyl-gamma-D-glutamyl-meso-2,6-diaminopimeloyl-D-alanyl-D-alanine + ADP + phosphate + H(+)</text>
        <dbReference type="Rhea" id="RHEA:28374"/>
        <dbReference type="ChEBI" id="CHEBI:15378"/>
        <dbReference type="ChEBI" id="CHEBI:30616"/>
        <dbReference type="ChEBI" id="CHEBI:43474"/>
        <dbReference type="ChEBI" id="CHEBI:57822"/>
        <dbReference type="ChEBI" id="CHEBI:61386"/>
        <dbReference type="ChEBI" id="CHEBI:83905"/>
        <dbReference type="ChEBI" id="CHEBI:456216"/>
        <dbReference type="EC" id="6.3.2.10"/>
    </reaction>
</comment>
<dbReference type="OrthoDB" id="9801978at2"/>
<keyword evidence="4 10" id="KW-0547">Nucleotide-binding</keyword>
<dbReference type="InterPro" id="IPR051046">
    <property type="entry name" value="MurCDEF_CellWall_CoF430Synth"/>
</dbReference>
<dbReference type="PANTHER" id="PTHR43024:SF1">
    <property type="entry name" value="UDP-N-ACETYLMURAMOYL-TRIPEPTIDE--D-ALANYL-D-ALANINE LIGASE"/>
    <property type="match status" value="1"/>
</dbReference>
<dbReference type="EC" id="6.3.2.10" evidence="10 11"/>
<dbReference type="PANTHER" id="PTHR43024">
    <property type="entry name" value="UDP-N-ACETYLMURAMOYL-TRIPEPTIDE--D-ALANYL-D-ALANINE LIGASE"/>
    <property type="match status" value="1"/>
</dbReference>
<evidence type="ECO:0000256" key="4">
    <source>
        <dbReference type="ARBA" id="ARBA00022741"/>
    </source>
</evidence>
<evidence type="ECO:0000259" key="12">
    <source>
        <dbReference type="Pfam" id="PF01225"/>
    </source>
</evidence>
<evidence type="ECO:0000256" key="1">
    <source>
        <dbReference type="ARBA" id="ARBA00022490"/>
    </source>
</evidence>
<dbReference type="InterPro" id="IPR004101">
    <property type="entry name" value="Mur_ligase_C"/>
</dbReference>
<evidence type="ECO:0000256" key="6">
    <source>
        <dbReference type="ARBA" id="ARBA00022960"/>
    </source>
</evidence>
<keyword evidence="7 10" id="KW-0573">Peptidoglycan synthesis</keyword>
<dbReference type="AlphaFoldDB" id="A0A240E5G0"/>
<organism evidence="15 16">
    <name type="scientific">Acinetobacter puyangensis</name>
    <dbReference type="NCBI Taxonomy" id="1096779"/>
    <lineage>
        <taxon>Bacteria</taxon>
        <taxon>Pseudomonadati</taxon>
        <taxon>Pseudomonadota</taxon>
        <taxon>Gammaproteobacteria</taxon>
        <taxon>Moraxellales</taxon>
        <taxon>Moraxellaceae</taxon>
        <taxon>Acinetobacter</taxon>
    </lineage>
</organism>
<evidence type="ECO:0000259" key="14">
    <source>
        <dbReference type="Pfam" id="PF08245"/>
    </source>
</evidence>
<keyword evidence="6 10" id="KW-0133">Cell shape</keyword>
<dbReference type="NCBIfam" id="TIGR01143">
    <property type="entry name" value="murF"/>
    <property type="match status" value="1"/>
</dbReference>
<comment type="pathway">
    <text evidence="10 11">Cell wall biogenesis; peptidoglycan biosynthesis.</text>
</comment>
<dbReference type="HAMAP" id="MF_02019">
    <property type="entry name" value="MurF"/>
    <property type="match status" value="1"/>
</dbReference>
<comment type="similarity">
    <text evidence="10">Belongs to the MurCDEF family. MurF subfamily.</text>
</comment>
<evidence type="ECO:0000256" key="2">
    <source>
        <dbReference type="ARBA" id="ARBA00022598"/>
    </source>
</evidence>
<keyword evidence="2 10" id="KW-0436">Ligase</keyword>
<dbReference type="Gene3D" id="3.40.1190.10">
    <property type="entry name" value="Mur-like, catalytic domain"/>
    <property type="match status" value="1"/>
</dbReference>
<evidence type="ECO:0000256" key="11">
    <source>
        <dbReference type="RuleBase" id="RU004136"/>
    </source>
</evidence>
<dbReference type="SUPFAM" id="SSF53623">
    <property type="entry name" value="MurD-like peptide ligases, catalytic domain"/>
    <property type="match status" value="1"/>
</dbReference>
<dbReference type="Pfam" id="PF01225">
    <property type="entry name" value="Mur_ligase"/>
    <property type="match status" value="1"/>
</dbReference>
<keyword evidence="1 10" id="KW-0963">Cytoplasm</keyword>
<dbReference type="InterPro" id="IPR000713">
    <property type="entry name" value="Mur_ligase_N"/>
</dbReference>
<dbReference type="InterPro" id="IPR005863">
    <property type="entry name" value="UDP-N-AcMur_synth"/>
</dbReference>